<name>A0AAD8N9F3_TARER</name>
<comment type="caution">
    <text evidence="1">The sequence shown here is derived from an EMBL/GenBank/DDBJ whole genome shotgun (WGS) entry which is preliminary data.</text>
</comment>
<evidence type="ECO:0000313" key="2">
    <source>
        <dbReference type="Proteomes" id="UP001229421"/>
    </source>
</evidence>
<protein>
    <submittedName>
        <fullName evidence="1">Uncharacterized protein</fullName>
    </submittedName>
</protein>
<accession>A0AAD8N9F3</accession>
<keyword evidence="2" id="KW-1185">Reference proteome</keyword>
<gene>
    <name evidence="1" type="ORF">QVD17_38544</name>
</gene>
<sequence>MYLCLVGRLHPNRFNATSIERFLKRRRVDLDVLVEDMDVVVADLGAGKKPSSSSRINDGRKEVNRKTMTTRGAVDSTADEVLIETTASTLQQHPSPVVEAGVGI</sequence>
<dbReference type="AlphaFoldDB" id="A0AAD8N9F3"/>
<evidence type="ECO:0000313" key="1">
    <source>
        <dbReference type="EMBL" id="KAK1406935.1"/>
    </source>
</evidence>
<reference evidence="1" key="1">
    <citation type="journal article" date="2023" name="bioRxiv">
        <title>Improved chromosome-level genome assembly for marigold (Tagetes erecta).</title>
        <authorList>
            <person name="Jiang F."/>
            <person name="Yuan L."/>
            <person name="Wang S."/>
            <person name="Wang H."/>
            <person name="Xu D."/>
            <person name="Wang A."/>
            <person name="Fan W."/>
        </authorList>
    </citation>
    <scope>NUCLEOTIDE SEQUENCE</scope>
    <source>
        <strain evidence="1">WSJ</strain>
        <tissue evidence="1">Leaf</tissue>
    </source>
</reference>
<organism evidence="1 2">
    <name type="scientific">Tagetes erecta</name>
    <name type="common">African marigold</name>
    <dbReference type="NCBI Taxonomy" id="13708"/>
    <lineage>
        <taxon>Eukaryota</taxon>
        <taxon>Viridiplantae</taxon>
        <taxon>Streptophyta</taxon>
        <taxon>Embryophyta</taxon>
        <taxon>Tracheophyta</taxon>
        <taxon>Spermatophyta</taxon>
        <taxon>Magnoliopsida</taxon>
        <taxon>eudicotyledons</taxon>
        <taxon>Gunneridae</taxon>
        <taxon>Pentapetalae</taxon>
        <taxon>asterids</taxon>
        <taxon>campanulids</taxon>
        <taxon>Asterales</taxon>
        <taxon>Asteraceae</taxon>
        <taxon>Asteroideae</taxon>
        <taxon>Heliantheae alliance</taxon>
        <taxon>Tageteae</taxon>
        <taxon>Tagetes</taxon>
    </lineage>
</organism>
<dbReference type="EMBL" id="JAUHHV010000011">
    <property type="protein sequence ID" value="KAK1406935.1"/>
    <property type="molecule type" value="Genomic_DNA"/>
</dbReference>
<proteinExistence type="predicted"/>
<dbReference type="Proteomes" id="UP001229421">
    <property type="component" value="Unassembled WGS sequence"/>
</dbReference>